<accession>A0A5B7DUT9</accession>
<organism evidence="1 2">
    <name type="scientific">Portunus trituberculatus</name>
    <name type="common">Swimming crab</name>
    <name type="synonym">Neptunus trituberculatus</name>
    <dbReference type="NCBI Taxonomy" id="210409"/>
    <lineage>
        <taxon>Eukaryota</taxon>
        <taxon>Metazoa</taxon>
        <taxon>Ecdysozoa</taxon>
        <taxon>Arthropoda</taxon>
        <taxon>Crustacea</taxon>
        <taxon>Multicrustacea</taxon>
        <taxon>Malacostraca</taxon>
        <taxon>Eumalacostraca</taxon>
        <taxon>Eucarida</taxon>
        <taxon>Decapoda</taxon>
        <taxon>Pleocyemata</taxon>
        <taxon>Brachyura</taxon>
        <taxon>Eubrachyura</taxon>
        <taxon>Portunoidea</taxon>
        <taxon>Portunidae</taxon>
        <taxon>Portuninae</taxon>
        <taxon>Portunus</taxon>
    </lineage>
</organism>
<evidence type="ECO:0000313" key="1">
    <source>
        <dbReference type="EMBL" id="MPC24827.1"/>
    </source>
</evidence>
<protein>
    <submittedName>
        <fullName evidence="1">Uncharacterized protein</fullName>
    </submittedName>
</protein>
<name>A0A5B7DUT9_PORTR</name>
<dbReference type="EMBL" id="VSRR010001380">
    <property type="protein sequence ID" value="MPC24827.1"/>
    <property type="molecule type" value="Genomic_DNA"/>
</dbReference>
<dbReference type="Proteomes" id="UP000324222">
    <property type="component" value="Unassembled WGS sequence"/>
</dbReference>
<dbReference type="AlphaFoldDB" id="A0A5B7DUT9"/>
<gene>
    <name evidence="1" type="ORF">E2C01_017921</name>
</gene>
<reference evidence="1 2" key="1">
    <citation type="submission" date="2019-05" db="EMBL/GenBank/DDBJ databases">
        <title>Another draft genome of Portunus trituberculatus and its Hox gene families provides insights of decapod evolution.</title>
        <authorList>
            <person name="Jeong J.-H."/>
            <person name="Song I."/>
            <person name="Kim S."/>
            <person name="Choi T."/>
            <person name="Kim D."/>
            <person name="Ryu S."/>
            <person name="Kim W."/>
        </authorList>
    </citation>
    <scope>NUCLEOTIDE SEQUENCE [LARGE SCALE GENOMIC DNA]</scope>
    <source>
        <tissue evidence="1">Muscle</tissue>
    </source>
</reference>
<keyword evidence="2" id="KW-1185">Reference proteome</keyword>
<proteinExistence type="predicted"/>
<comment type="caution">
    <text evidence="1">The sequence shown here is derived from an EMBL/GenBank/DDBJ whole genome shotgun (WGS) entry which is preliminary data.</text>
</comment>
<evidence type="ECO:0000313" key="2">
    <source>
        <dbReference type="Proteomes" id="UP000324222"/>
    </source>
</evidence>
<sequence length="85" mass="9751">MDLPIQNIAWAGGKGPINIYCQLMKKIMYPSEEKARAVFRVSDNTTTSCQFEKFLNDPWEEVKEEQRVFRVAGSLEVDVLVVVNE</sequence>